<proteinExistence type="predicted"/>
<reference evidence="1 2" key="1">
    <citation type="submission" date="2016-11" db="EMBL/GenBank/DDBJ databases">
        <authorList>
            <person name="Jaros S."/>
            <person name="Januszkiewicz K."/>
            <person name="Wedrychowicz H."/>
        </authorList>
    </citation>
    <scope>NUCLEOTIDE SEQUENCE [LARGE SCALE GENOMIC DNA]</scope>
    <source>
        <strain evidence="1 2">DSM 14809</strain>
    </source>
</reference>
<keyword evidence="2" id="KW-1185">Reference proteome</keyword>
<gene>
    <name evidence="1" type="ORF">SAMN02745725_01631</name>
</gene>
<dbReference type="Proteomes" id="UP000184185">
    <property type="component" value="Unassembled WGS sequence"/>
</dbReference>
<organism evidence="1 2">
    <name type="scientific">Pseudobutyrivibrio xylanivorans DSM 14809</name>
    <dbReference type="NCBI Taxonomy" id="1123012"/>
    <lineage>
        <taxon>Bacteria</taxon>
        <taxon>Bacillati</taxon>
        <taxon>Bacillota</taxon>
        <taxon>Clostridia</taxon>
        <taxon>Lachnospirales</taxon>
        <taxon>Lachnospiraceae</taxon>
        <taxon>Pseudobutyrivibrio</taxon>
    </lineage>
</organism>
<evidence type="ECO:0000313" key="1">
    <source>
        <dbReference type="EMBL" id="SHJ03399.1"/>
    </source>
</evidence>
<accession>A0A1M6G0H3</accession>
<sequence>MVKYILLDDVHINITDMTQIRRNLDNDELLRTAGIGCRGVDKYSQPEQLVAGEATATQIEIIMVAENEREW</sequence>
<dbReference type="AlphaFoldDB" id="A0A1M6G0H3"/>
<protein>
    <submittedName>
        <fullName evidence="1">Uncharacterized protein</fullName>
    </submittedName>
</protein>
<name>A0A1M6G0H3_PSEXY</name>
<dbReference type="EMBL" id="FQYQ01000008">
    <property type="protein sequence ID" value="SHJ03399.1"/>
    <property type="molecule type" value="Genomic_DNA"/>
</dbReference>
<evidence type="ECO:0000313" key="2">
    <source>
        <dbReference type="Proteomes" id="UP000184185"/>
    </source>
</evidence>